<keyword evidence="2" id="KW-0963">Cytoplasm</keyword>
<dbReference type="STRING" id="1173061.A0A0J9X4T0"/>
<dbReference type="SMART" id="SM00268">
    <property type="entry name" value="ACTIN"/>
    <property type="match status" value="1"/>
</dbReference>
<dbReference type="InterPro" id="IPR043129">
    <property type="entry name" value="ATPase_NBD"/>
</dbReference>
<evidence type="ECO:0000256" key="5">
    <source>
        <dbReference type="SAM" id="MobiDB-lite"/>
    </source>
</evidence>
<dbReference type="Proteomes" id="UP000242525">
    <property type="component" value="Unassembled WGS sequence"/>
</dbReference>
<reference evidence="6" key="1">
    <citation type="submission" date="2014-03" db="EMBL/GenBank/DDBJ databases">
        <authorList>
            <person name="Casaregola S."/>
        </authorList>
    </citation>
    <scope>NUCLEOTIDE SEQUENCE [LARGE SCALE GENOMIC DNA]</scope>
    <source>
        <strain evidence="6">CLIB 918</strain>
    </source>
</reference>
<dbReference type="Gene3D" id="3.90.640.10">
    <property type="entry name" value="Actin, Chain A, domain 4"/>
    <property type="match status" value="1"/>
</dbReference>
<comment type="caution">
    <text evidence="6">The sequence shown here is derived from an EMBL/GenBank/DDBJ whole genome shotgun (WGS) entry which is preliminary data.</text>
</comment>
<feature type="region of interest" description="Disordered" evidence="5">
    <location>
        <begin position="254"/>
        <end position="276"/>
    </location>
</feature>
<comment type="similarity">
    <text evidence="4">Belongs to the actin family. ARP1 subfamily.</text>
</comment>
<dbReference type="PROSITE" id="PS01132">
    <property type="entry name" value="ACTINS_ACT_LIKE"/>
    <property type="match status" value="1"/>
</dbReference>
<keyword evidence="3" id="KW-0206">Cytoskeleton</keyword>
<evidence type="ECO:0000256" key="2">
    <source>
        <dbReference type="ARBA" id="ARBA00022490"/>
    </source>
</evidence>
<dbReference type="EMBL" id="CCBN010000002">
    <property type="protein sequence ID" value="CDO52193.1"/>
    <property type="molecule type" value="Genomic_DNA"/>
</dbReference>
<dbReference type="PRINTS" id="PR00190">
    <property type="entry name" value="ACTIN"/>
</dbReference>
<evidence type="ECO:0000256" key="4">
    <source>
        <dbReference type="ARBA" id="ARBA00038483"/>
    </source>
</evidence>
<dbReference type="FunFam" id="3.30.420.40:FF:000188">
    <property type="entry name" value="Actin like 6B"/>
    <property type="match status" value="1"/>
</dbReference>
<keyword evidence="7" id="KW-1185">Reference proteome</keyword>
<dbReference type="PANTHER" id="PTHR11937">
    <property type="entry name" value="ACTIN"/>
    <property type="match status" value="1"/>
</dbReference>
<evidence type="ECO:0000313" key="6">
    <source>
        <dbReference type="EMBL" id="CDO52193.1"/>
    </source>
</evidence>
<evidence type="ECO:0000313" key="7">
    <source>
        <dbReference type="Proteomes" id="UP000242525"/>
    </source>
</evidence>
<dbReference type="AlphaFoldDB" id="A0A0J9X4T0"/>
<name>A0A0J9X4T0_GEOCN</name>
<dbReference type="InterPro" id="IPR020902">
    <property type="entry name" value="Actin/actin-like_CS"/>
</dbReference>
<evidence type="ECO:0000256" key="1">
    <source>
        <dbReference type="ARBA" id="ARBA00004245"/>
    </source>
</evidence>
<dbReference type="InterPro" id="IPR004000">
    <property type="entry name" value="Actin"/>
</dbReference>
<organism evidence="6 7">
    <name type="scientific">Geotrichum candidum</name>
    <name type="common">Oospora lactis</name>
    <name type="synonym">Dipodascus geotrichum</name>
    <dbReference type="NCBI Taxonomy" id="1173061"/>
    <lineage>
        <taxon>Eukaryota</taxon>
        <taxon>Fungi</taxon>
        <taxon>Dikarya</taxon>
        <taxon>Ascomycota</taxon>
        <taxon>Saccharomycotina</taxon>
        <taxon>Dipodascomycetes</taxon>
        <taxon>Dipodascales</taxon>
        <taxon>Dipodascaceae</taxon>
        <taxon>Geotrichum</taxon>
    </lineage>
</organism>
<dbReference type="GO" id="GO:0005856">
    <property type="term" value="C:cytoskeleton"/>
    <property type="evidence" value="ECO:0007669"/>
    <property type="project" value="UniProtKB-SubCell"/>
</dbReference>
<accession>A0A0J9X4T0</accession>
<sequence length="415" mass="45551">MDYDNVLLNQPVVFDNGSGTIKAGFAGEEQPKTFFPSYVGRPKHTRIMAGALEGDNFIGSVAQKHRGLLKIKYPMEHGTVTDWDDMERIWQYVYSDELRILSEEHPVLLTEAPLNPRANREQAAQVFFETFNVPALYLSIQAVLALYASGRTTGLVLDSGDGVTHAVSVYSGFAIPSAVQRIDIAGRDVTEHLQLLLRKSGVLLQTSAEKEIVREIKERHCYLAVDPRKEEKDWAVMGMHSSFIDRPVTASDSASGAAGASGNTGNASGASGASSAAGDIFRLPDGRELRLGAERFRSAEILFSPHIIGSEFNGVHQIIADSISRTDLDLRSDLYENIVLSGGSTLAKGFGDRLLAELRVLAPRNTKIKIYAPPERKYSTWIGGSILAGLSTFKKMWVSADEWHENPDIIHTKCM</sequence>
<protein>
    <submittedName>
        <fullName evidence="6">Similar to Saccharomyces cerevisiae YHR129C ARP1 Actin-related protein of the dynactin complex</fullName>
    </submittedName>
</protein>
<dbReference type="SUPFAM" id="SSF53067">
    <property type="entry name" value="Actin-like ATPase domain"/>
    <property type="match status" value="2"/>
</dbReference>
<comment type="subcellular location">
    <subcellularLocation>
        <location evidence="1">Cytoplasm</location>
        <location evidence="1">Cytoskeleton</location>
    </subcellularLocation>
</comment>
<dbReference type="Pfam" id="PF00022">
    <property type="entry name" value="Actin"/>
    <property type="match status" value="1"/>
</dbReference>
<gene>
    <name evidence="6" type="ORF">BN980_GECA02s07204g</name>
</gene>
<dbReference type="CDD" id="cd10216">
    <property type="entry name" value="ASKHA_NBD_Arp1"/>
    <property type="match status" value="1"/>
</dbReference>
<proteinExistence type="inferred from homology"/>
<evidence type="ECO:0000256" key="3">
    <source>
        <dbReference type="ARBA" id="ARBA00023212"/>
    </source>
</evidence>
<dbReference type="OrthoDB" id="5132116at2759"/>
<dbReference type="Gene3D" id="3.30.420.40">
    <property type="match status" value="2"/>
</dbReference>